<proteinExistence type="inferred from homology"/>
<gene>
    <name evidence="10" type="ORF">ACRE_004340</name>
</gene>
<dbReference type="PROSITE" id="PS51767">
    <property type="entry name" value="PEPTIDASE_A1"/>
    <property type="match status" value="1"/>
</dbReference>
<feature type="compositionally biased region" description="Basic and acidic residues" evidence="6">
    <location>
        <begin position="528"/>
        <end position="545"/>
    </location>
</feature>
<name>A0A086THG4_HAPC1</name>
<keyword evidence="8" id="KW-0732">Signal</keyword>
<dbReference type="InterPro" id="IPR021109">
    <property type="entry name" value="Peptidase_aspartic_dom_sf"/>
</dbReference>
<dbReference type="PRINTS" id="PR00792">
    <property type="entry name" value="PEPSIN"/>
</dbReference>
<dbReference type="GO" id="GO:0004190">
    <property type="term" value="F:aspartic-type endopeptidase activity"/>
    <property type="evidence" value="ECO:0007669"/>
    <property type="project" value="InterPro"/>
</dbReference>
<dbReference type="PANTHER" id="PTHR15549">
    <property type="entry name" value="PAIRED IMMUNOGLOBULIN-LIKE TYPE 2 RECEPTOR"/>
    <property type="match status" value="1"/>
</dbReference>
<feature type="chain" id="PRO_5001815625" description="Peptidase A1 domain-containing protein" evidence="8">
    <location>
        <begin position="22"/>
        <end position="859"/>
    </location>
</feature>
<evidence type="ECO:0000256" key="2">
    <source>
        <dbReference type="ARBA" id="ARBA00007447"/>
    </source>
</evidence>
<dbReference type="GO" id="GO:0016020">
    <property type="term" value="C:membrane"/>
    <property type="evidence" value="ECO:0007669"/>
    <property type="project" value="UniProtKB-SubCell"/>
</dbReference>
<feature type="region of interest" description="Disordered" evidence="6">
    <location>
        <begin position="623"/>
        <end position="771"/>
    </location>
</feature>
<evidence type="ECO:0000313" key="11">
    <source>
        <dbReference type="Proteomes" id="UP000029964"/>
    </source>
</evidence>
<dbReference type="InterPro" id="IPR051694">
    <property type="entry name" value="Immunoregulatory_rcpt-like"/>
</dbReference>
<feature type="compositionally biased region" description="Basic and acidic residues" evidence="6">
    <location>
        <begin position="847"/>
        <end position="859"/>
    </location>
</feature>
<dbReference type="Proteomes" id="UP000029964">
    <property type="component" value="Unassembled WGS sequence"/>
</dbReference>
<dbReference type="Pfam" id="PF00026">
    <property type="entry name" value="Asp"/>
    <property type="match status" value="1"/>
</dbReference>
<evidence type="ECO:0000256" key="7">
    <source>
        <dbReference type="SAM" id="Phobius"/>
    </source>
</evidence>
<dbReference type="EMBL" id="JPKY01000002">
    <property type="protein sequence ID" value="KFH48796.1"/>
    <property type="molecule type" value="Genomic_DNA"/>
</dbReference>
<keyword evidence="4 7" id="KW-1133">Transmembrane helix</keyword>
<dbReference type="Gene3D" id="2.40.70.10">
    <property type="entry name" value="Acid Proteases"/>
    <property type="match status" value="2"/>
</dbReference>
<dbReference type="STRING" id="857340.A0A086THG4"/>
<protein>
    <recommendedName>
        <fullName evidence="9">Peptidase A1 domain-containing protein</fullName>
    </recommendedName>
</protein>
<feature type="region of interest" description="Disordered" evidence="6">
    <location>
        <begin position="480"/>
        <end position="565"/>
    </location>
</feature>
<organism evidence="10 11">
    <name type="scientific">Hapsidospora chrysogenum (strain ATCC 11550 / CBS 779.69 / DSM 880 / IAM 14645 / JCM 23072 / IMI 49137)</name>
    <name type="common">Acremonium chrysogenum</name>
    <dbReference type="NCBI Taxonomy" id="857340"/>
    <lineage>
        <taxon>Eukaryota</taxon>
        <taxon>Fungi</taxon>
        <taxon>Dikarya</taxon>
        <taxon>Ascomycota</taxon>
        <taxon>Pezizomycotina</taxon>
        <taxon>Sordariomycetes</taxon>
        <taxon>Hypocreomycetidae</taxon>
        <taxon>Hypocreales</taxon>
        <taxon>Bionectriaceae</taxon>
        <taxon>Hapsidospora</taxon>
    </lineage>
</organism>
<evidence type="ECO:0000313" key="10">
    <source>
        <dbReference type="EMBL" id="KFH48796.1"/>
    </source>
</evidence>
<dbReference type="InterPro" id="IPR033121">
    <property type="entry name" value="PEPTIDASE_A1"/>
</dbReference>
<dbReference type="GO" id="GO:0071944">
    <property type="term" value="C:cell periphery"/>
    <property type="evidence" value="ECO:0007669"/>
    <property type="project" value="UniProtKB-ARBA"/>
</dbReference>
<feature type="transmembrane region" description="Helical" evidence="7">
    <location>
        <begin position="449"/>
        <end position="471"/>
    </location>
</feature>
<sequence>MSPPTWLVTAALVAFSGAVDAGNPSPFSLPVTGWGGIDGNWSTVGFSLGSDSQEVDVLVSTALSEFWVVGTGGCYPKEPHCSRARGGLYDASASDDWLPLGSYGLGLDHLGYDGVGQYGLDSIQSTSQIQKDATFSMDGVLMSAVNTTDHFLGQFGVGITQGDFGNGLVAESPLTMAVKDFGLVPSYSYGYTAGAYYRNMPASVTLGGFDTARFEDHSKEFTVSKEDNLLRILVRGIEVEVDGSHDAPEDWGSDVRLLSEWDDTFTALIDTSTPFLWLPDAVGYKFAEALGLTYSEDLELYTLEDDQYREYSRHDSYTFTFSLSSTDHTDDLGDPLNTSGVVNITLPIQAFISTVKYPFHQEAVEYGTPAVPYFSLRTSGDNATFVIGRSFLQESYLVTQFDKGIFSIHQAKFPDDPNGDADIVAIDQPPNSPYPPPRTAKDRGLSKGAIAGIVIGASAVVVFCLIGWWCCRRRKSAKTMSAASDSDMDKASAASSQSGTSQRHSRLGRILSKMVQRRQTPGGPTSTRLRDKSDRPVEAPDHEIYELSAPIPPAELNGDNSDDTADDEVMMQLDRRQISPYEQARLKIDRQLAGPVPAYSPPGDGVALPPEKCVYDYERPRPVPAVDIQPLSPQGLDSSNSGSLQDSTMSVVSPITPGGNGPMHWSEPSPIAMTAPPTSLPSPGYGTNSLPRSDSTLNASHTSRSQRSYSPPGDPRSSFAVQRRQIDASRVVCLGPLPEGVQLPNQGPSPQVPRPDGHRDSLPTVSYEDTLGSNYTEEEARLAELAAQARQCVSSQHGRLDQHQDTSWPLQTQDSGQDRLADPTRSDSPERMGRLDGMEFVHVPQPAEKRYSWEEEDTR</sequence>
<feature type="compositionally biased region" description="Low complexity" evidence="6">
    <location>
        <begin position="480"/>
        <end position="496"/>
    </location>
</feature>
<evidence type="ECO:0000256" key="4">
    <source>
        <dbReference type="ARBA" id="ARBA00022989"/>
    </source>
</evidence>
<feature type="compositionally biased region" description="Polar residues" evidence="6">
    <location>
        <begin position="805"/>
        <end position="815"/>
    </location>
</feature>
<dbReference type="InterPro" id="IPR001461">
    <property type="entry name" value="Aspartic_peptidase_A1"/>
</dbReference>
<keyword evidence="5 7" id="KW-0472">Membrane</keyword>
<evidence type="ECO:0000259" key="9">
    <source>
        <dbReference type="PROSITE" id="PS51767"/>
    </source>
</evidence>
<comment type="caution">
    <text evidence="10">The sequence shown here is derived from an EMBL/GenBank/DDBJ whole genome shotgun (WGS) entry which is preliminary data.</text>
</comment>
<evidence type="ECO:0000256" key="1">
    <source>
        <dbReference type="ARBA" id="ARBA00004167"/>
    </source>
</evidence>
<dbReference type="AlphaFoldDB" id="A0A086THG4"/>
<feature type="compositionally biased region" description="Basic and acidic residues" evidence="6">
    <location>
        <begin position="816"/>
        <end position="839"/>
    </location>
</feature>
<feature type="region of interest" description="Disordered" evidence="6">
    <location>
        <begin position="419"/>
        <end position="443"/>
    </location>
</feature>
<dbReference type="PANTHER" id="PTHR15549:SF26">
    <property type="entry name" value="AXIAL BUDDING PATTERN PROTEIN 2-RELATED"/>
    <property type="match status" value="1"/>
</dbReference>
<accession>A0A086THG4</accession>
<feature type="domain" description="Peptidase A1" evidence="9">
    <location>
        <begin position="42"/>
        <end position="409"/>
    </location>
</feature>
<feature type="compositionally biased region" description="Polar residues" evidence="6">
    <location>
        <begin position="685"/>
        <end position="709"/>
    </location>
</feature>
<feature type="region of interest" description="Disordered" evidence="6">
    <location>
        <begin position="789"/>
        <end position="859"/>
    </location>
</feature>
<evidence type="ECO:0000256" key="3">
    <source>
        <dbReference type="ARBA" id="ARBA00022692"/>
    </source>
</evidence>
<dbReference type="SUPFAM" id="SSF50630">
    <property type="entry name" value="Acid proteases"/>
    <property type="match status" value="1"/>
</dbReference>
<feature type="signal peptide" evidence="8">
    <location>
        <begin position="1"/>
        <end position="21"/>
    </location>
</feature>
<evidence type="ECO:0000256" key="6">
    <source>
        <dbReference type="SAM" id="MobiDB-lite"/>
    </source>
</evidence>
<reference evidence="11" key="1">
    <citation type="journal article" date="2014" name="Genome Announc.">
        <title>Genome sequence and annotation of Acremonium chrysogenum, producer of the beta-lactam antibiotic cephalosporin C.</title>
        <authorList>
            <person name="Terfehr D."/>
            <person name="Dahlmann T.A."/>
            <person name="Specht T."/>
            <person name="Zadra I."/>
            <person name="Kuernsteiner H."/>
            <person name="Kueck U."/>
        </authorList>
    </citation>
    <scope>NUCLEOTIDE SEQUENCE [LARGE SCALE GENOMIC DNA]</scope>
    <source>
        <strain evidence="11">ATCC 11550 / CBS 779.69 / DSM 880 / IAM 14645 / JCM 23072 / IMI 49137</strain>
    </source>
</reference>
<evidence type="ECO:0000256" key="8">
    <source>
        <dbReference type="SAM" id="SignalP"/>
    </source>
</evidence>
<keyword evidence="11" id="KW-1185">Reference proteome</keyword>
<dbReference type="HOGENOM" id="CLU_009988_1_0_1"/>
<comment type="similarity">
    <text evidence="2">Belongs to the peptidase A1 family.</text>
</comment>
<dbReference type="OrthoDB" id="5233646at2759"/>
<dbReference type="GO" id="GO:0006508">
    <property type="term" value="P:proteolysis"/>
    <property type="evidence" value="ECO:0007669"/>
    <property type="project" value="InterPro"/>
</dbReference>
<feature type="compositionally biased region" description="Polar residues" evidence="6">
    <location>
        <begin position="517"/>
        <end position="527"/>
    </location>
</feature>
<feature type="compositionally biased region" description="Polar residues" evidence="6">
    <location>
        <begin position="631"/>
        <end position="653"/>
    </location>
</feature>
<evidence type="ECO:0000256" key="5">
    <source>
        <dbReference type="ARBA" id="ARBA00023136"/>
    </source>
</evidence>
<comment type="subcellular location">
    <subcellularLocation>
        <location evidence="1">Membrane</location>
        <topology evidence="1">Single-pass membrane protein</topology>
    </subcellularLocation>
</comment>
<keyword evidence="3 7" id="KW-0812">Transmembrane</keyword>